<dbReference type="InterPro" id="IPR011989">
    <property type="entry name" value="ARM-like"/>
</dbReference>
<dbReference type="InterPro" id="IPR040623">
    <property type="entry name" value="RPN2_C"/>
</dbReference>
<feature type="region of interest" description="Disordered" evidence="7">
    <location>
        <begin position="784"/>
        <end position="811"/>
    </location>
</feature>
<feature type="region of interest" description="Disordered" evidence="7">
    <location>
        <begin position="910"/>
        <end position="939"/>
    </location>
</feature>
<dbReference type="Pfam" id="PF18004">
    <property type="entry name" value="RPN2_C"/>
    <property type="match status" value="1"/>
</dbReference>
<evidence type="ECO:0000259" key="8">
    <source>
        <dbReference type="Pfam" id="PF18004"/>
    </source>
</evidence>
<comment type="similarity">
    <text evidence="2 6">Belongs to the proteasome subunit S1 family.</text>
</comment>
<dbReference type="GO" id="GO:0034515">
    <property type="term" value="C:proteasome storage granule"/>
    <property type="evidence" value="ECO:0007669"/>
    <property type="project" value="TreeGrafter"/>
</dbReference>
<dbReference type="Pfam" id="PF01851">
    <property type="entry name" value="PC_rep"/>
    <property type="match status" value="1"/>
</dbReference>
<reference evidence="10 12" key="1">
    <citation type="journal article" date="2018" name="MBio">
        <title>Comparative Genomics Reveals the Core Gene Toolbox for the Fungus-Insect Symbiosis.</title>
        <authorList>
            <person name="Wang Y."/>
            <person name="Stata M."/>
            <person name="Wang W."/>
            <person name="Stajich J.E."/>
            <person name="White M.M."/>
            <person name="Moncalvo J.M."/>
        </authorList>
    </citation>
    <scope>NUCLEOTIDE SEQUENCE [LARGE SCALE GENOMIC DNA]</scope>
    <source>
        <strain evidence="10 12">SC-DP-2</strain>
    </source>
</reference>
<evidence type="ECO:0000256" key="7">
    <source>
        <dbReference type="SAM" id="MobiDB-lite"/>
    </source>
</evidence>
<dbReference type="InterPro" id="IPR016024">
    <property type="entry name" value="ARM-type_fold"/>
</dbReference>
<feature type="compositionally biased region" description="Polar residues" evidence="7">
    <location>
        <begin position="834"/>
        <end position="843"/>
    </location>
</feature>
<dbReference type="SUPFAM" id="SSF48371">
    <property type="entry name" value="ARM repeat"/>
    <property type="match status" value="1"/>
</dbReference>
<dbReference type="OrthoDB" id="261572at2759"/>
<evidence type="ECO:0000256" key="3">
    <source>
        <dbReference type="ARBA" id="ARBA00015684"/>
    </source>
</evidence>
<dbReference type="GO" id="GO:0008540">
    <property type="term" value="C:proteasome regulatory particle, base subcomplex"/>
    <property type="evidence" value="ECO:0007669"/>
    <property type="project" value="UniProtKB-UniRule"/>
</dbReference>
<dbReference type="InterPro" id="IPR016642">
    <property type="entry name" value="26S_Psome_Rpn2"/>
</dbReference>
<evidence type="ECO:0000256" key="4">
    <source>
        <dbReference type="ARBA" id="ARBA00022737"/>
    </source>
</evidence>
<evidence type="ECO:0000256" key="1">
    <source>
        <dbReference type="ARBA" id="ARBA00002187"/>
    </source>
</evidence>
<dbReference type="PANTHER" id="PTHR10943">
    <property type="entry name" value="26S PROTEASOME NON-ATPASE REGULATORY SUBUNIT"/>
    <property type="match status" value="1"/>
</dbReference>
<comment type="function">
    <text evidence="1 6">Acts as a regulatory subunit of the 26S proteasome which is involved in the ATP-dependent degradation of ubiquitinated proteins.</text>
</comment>
<dbReference type="GO" id="GO:0042176">
    <property type="term" value="P:regulation of protein catabolic process"/>
    <property type="evidence" value="ECO:0007669"/>
    <property type="project" value="UniProtKB-UniRule"/>
</dbReference>
<dbReference type="Pfam" id="PF21505">
    <property type="entry name" value="RPN2_N"/>
    <property type="match status" value="1"/>
</dbReference>
<dbReference type="EMBL" id="MBFS01003552">
    <property type="protein sequence ID" value="PVU86021.1"/>
    <property type="molecule type" value="Genomic_DNA"/>
</dbReference>
<dbReference type="Gene3D" id="1.25.10.10">
    <property type="entry name" value="Leucine-rich Repeat Variant"/>
    <property type="match status" value="1"/>
</dbReference>
<dbReference type="GO" id="GO:0005634">
    <property type="term" value="C:nucleus"/>
    <property type="evidence" value="ECO:0007669"/>
    <property type="project" value="TreeGrafter"/>
</dbReference>
<evidence type="ECO:0000256" key="5">
    <source>
        <dbReference type="ARBA" id="ARBA00022942"/>
    </source>
</evidence>
<feature type="region of interest" description="Disordered" evidence="7">
    <location>
        <begin position="832"/>
        <end position="858"/>
    </location>
</feature>
<keyword evidence="4" id="KW-0677">Repeat</keyword>
<name>A0A2T9Y028_9FUNG</name>
<dbReference type="EMBL" id="MBFS01003618">
    <property type="protein sequence ID" value="PVU85716.1"/>
    <property type="molecule type" value="Genomic_DNA"/>
</dbReference>
<evidence type="ECO:0000256" key="2">
    <source>
        <dbReference type="ARBA" id="ARBA00006308"/>
    </source>
</evidence>
<dbReference type="AlphaFoldDB" id="A0A2T9Y028"/>
<dbReference type="Pfam" id="PF13646">
    <property type="entry name" value="HEAT_2"/>
    <property type="match status" value="1"/>
</dbReference>
<keyword evidence="5 6" id="KW-0647">Proteasome</keyword>
<protein>
    <recommendedName>
        <fullName evidence="3 6">26S proteasome regulatory subunit RPN2</fullName>
    </recommendedName>
</protein>
<feature type="compositionally biased region" description="Basic and acidic residues" evidence="7">
    <location>
        <begin position="923"/>
        <end position="939"/>
    </location>
</feature>
<gene>
    <name evidence="11" type="ORF">BB560_006832</name>
    <name evidence="10" type="ORF">BB560_006936</name>
</gene>
<dbReference type="FunFam" id="1.25.10.10:FF:000017">
    <property type="entry name" value="26S proteasome non-ATPase regulatory subunit 1"/>
    <property type="match status" value="1"/>
</dbReference>
<evidence type="ECO:0000313" key="12">
    <source>
        <dbReference type="Proteomes" id="UP000245609"/>
    </source>
</evidence>
<dbReference type="InterPro" id="IPR048570">
    <property type="entry name" value="PSMD1_RPN2_N"/>
</dbReference>
<feature type="domain" description="26S proteasome regulatory subunit RPN2 C-terminal" evidence="8">
    <location>
        <begin position="731"/>
        <end position="906"/>
    </location>
</feature>
<dbReference type="GO" id="GO:0043161">
    <property type="term" value="P:proteasome-mediated ubiquitin-dependent protein catabolic process"/>
    <property type="evidence" value="ECO:0007669"/>
    <property type="project" value="TreeGrafter"/>
</dbReference>
<comment type="caution">
    <text evidence="10">The sequence shown here is derived from an EMBL/GenBank/DDBJ whole genome shotgun (WGS) entry which is preliminary data.</text>
</comment>
<dbReference type="GO" id="GO:0030234">
    <property type="term" value="F:enzyme regulator activity"/>
    <property type="evidence" value="ECO:0007669"/>
    <property type="project" value="UniProtKB-UniRule"/>
</dbReference>
<feature type="compositionally biased region" description="Basic and acidic residues" evidence="7">
    <location>
        <begin position="793"/>
        <end position="807"/>
    </location>
</feature>
<organism evidence="10 12">
    <name type="scientific">Smittium megazygosporum</name>
    <dbReference type="NCBI Taxonomy" id="133381"/>
    <lineage>
        <taxon>Eukaryota</taxon>
        <taxon>Fungi</taxon>
        <taxon>Fungi incertae sedis</taxon>
        <taxon>Zoopagomycota</taxon>
        <taxon>Kickxellomycotina</taxon>
        <taxon>Harpellomycetes</taxon>
        <taxon>Harpellales</taxon>
        <taxon>Legeriomycetaceae</taxon>
        <taxon>Smittium</taxon>
    </lineage>
</organism>
<feature type="domain" description="26S proteasome non-ATPase regulatory subunit 1/RPN2 N-terminal" evidence="9">
    <location>
        <begin position="7"/>
        <end position="307"/>
    </location>
</feature>
<sequence>MTISNDSAGAYLSLLNEDEPQLQYYGLVKLNEIVGQFWAEISDHVEKIEEIAEKSTNDHHKLAALVASKIYFYLQEFKDSLNLALEADDFFNLKEDSEYIKTVINKGIQHYINLRQKNNDSFPSSKFEIRLEALVEGVFNRCIENKEFFNVVGLSIESRRLDILTKVLNNDHSGELFSFVLKQCLEFVNQIDYRNEIMKLLVKIQLERPQIDYSSVCYILASLDDPNLASDILINLALSNENDQLTAYQIAFDIANSVSMEYLSIQKSNIDQKISSLSADSHSSSVESLKTLSNILDGTVSRKILLDAMSVCNAYMHAGTTVDSFLRDNLDWLSRATNWSKFTATAALGVIHRGQSENGMSLLKSYLPIDGVSSSPYSEGGAFFGLGLIYSASGTVEVIDYLNEAISHYQSTTAEILQHGACLGLGLAALGLCRADLYESLKHVLYSDSAIAGEAAGIGIGLLMFGSGNDSVIEDMLQYARETNHEKIIRGLAIGMALVVFGIRDDAEPLINNLCQDEDPILRYAGVLATATAYCASGCNSAIERLLHFAVSDVSDDVRRSSVIGLGFVFLRSPEHLPRMVELLSASYNPHLRYGAALSLGIALAGSGSSSAINILEPLLNDPIDFVRQGAFIAMAMVLMQQNDQTNPKVGKFRSTIFSSISNKHEESLAKIGAVMAQGIIDACGQNATIQMFSKSSGLLNIEACIGVFLMTQFWSWFPLSHFLSLAFTPTAIIAVTKDMKIPKFDLAFSGKKKMFDYYSNPVEAPTEKHVPFSKVVLSFSNKNKKSQAPTSKRSEPSSSKNDKESSAESNNKIMEVEHSSAPQDAMDIDENAESSVKKSTQAKTKRSKSSTPSIQTISNFSRVLPQQLQHISWSPGCRFSPINPGLISGFVVVKDLTPEKPIEYILSTLPDSVDENEEDADKYDMTEPRPFEYPFGRD</sequence>
<dbReference type="PANTHER" id="PTHR10943:SF2">
    <property type="entry name" value="26S PROTEASOME NON-ATPASE REGULATORY SUBUNIT 1"/>
    <property type="match status" value="1"/>
</dbReference>
<keyword evidence="12" id="KW-1185">Reference proteome</keyword>
<feature type="compositionally biased region" description="Acidic residues" evidence="7">
    <location>
        <begin position="913"/>
        <end position="922"/>
    </location>
</feature>
<evidence type="ECO:0000256" key="6">
    <source>
        <dbReference type="PIRNR" id="PIRNR015947"/>
    </source>
</evidence>
<dbReference type="STRING" id="133381.A0A2T9Y028"/>
<evidence type="ECO:0000313" key="11">
    <source>
        <dbReference type="EMBL" id="PVU86021.1"/>
    </source>
</evidence>
<dbReference type="PIRSF" id="PIRSF015947">
    <property type="entry name" value="26S_Psome_Rpn2"/>
    <property type="match status" value="1"/>
</dbReference>
<evidence type="ECO:0000313" key="10">
    <source>
        <dbReference type="EMBL" id="PVU85716.1"/>
    </source>
</evidence>
<dbReference type="Proteomes" id="UP000245609">
    <property type="component" value="Unassembled WGS sequence"/>
</dbReference>
<dbReference type="InterPro" id="IPR002015">
    <property type="entry name" value="Proteasome/cyclosome_rpt"/>
</dbReference>
<proteinExistence type="inferred from homology"/>
<accession>A0A2T9Y028</accession>
<evidence type="ECO:0000259" key="9">
    <source>
        <dbReference type="Pfam" id="PF21505"/>
    </source>
</evidence>